<dbReference type="Gene3D" id="3.10.290.10">
    <property type="entry name" value="RNA-binding S4 domain"/>
    <property type="match status" value="1"/>
</dbReference>
<dbReference type="Pfam" id="PF00849">
    <property type="entry name" value="PseudoU_synth_2"/>
    <property type="match status" value="1"/>
</dbReference>
<dbReference type="InterPro" id="IPR020103">
    <property type="entry name" value="PsdUridine_synth_cat_dom_sf"/>
</dbReference>
<evidence type="ECO:0000313" key="11">
    <source>
        <dbReference type="EMBL" id="AKJ95015.1"/>
    </source>
</evidence>
<keyword evidence="7" id="KW-0694">RNA-binding</keyword>
<organism evidence="11 12">
    <name type="scientific">Thioalkalivibrio versutus</name>
    <dbReference type="NCBI Taxonomy" id="106634"/>
    <lineage>
        <taxon>Bacteria</taxon>
        <taxon>Pseudomonadati</taxon>
        <taxon>Pseudomonadota</taxon>
        <taxon>Gammaproteobacteria</taxon>
        <taxon>Chromatiales</taxon>
        <taxon>Ectothiorhodospiraceae</taxon>
        <taxon>Thioalkalivibrio</taxon>
    </lineage>
</organism>
<dbReference type="OrthoDB" id="9807829at2"/>
<dbReference type="InterPro" id="IPR050188">
    <property type="entry name" value="RluA_PseudoU_synthase"/>
</dbReference>
<feature type="active site" evidence="6">
    <location>
        <position position="143"/>
    </location>
</feature>
<evidence type="ECO:0000256" key="5">
    <source>
        <dbReference type="ARBA" id="ARBA00023235"/>
    </source>
</evidence>
<comment type="catalytic activity">
    <reaction evidence="8">
        <text>a uridine in RNA = a pseudouridine in RNA</text>
        <dbReference type="Rhea" id="RHEA:48348"/>
        <dbReference type="Rhea" id="RHEA-COMP:12068"/>
        <dbReference type="Rhea" id="RHEA-COMP:12069"/>
        <dbReference type="ChEBI" id="CHEBI:65314"/>
        <dbReference type="ChEBI" id="CHEBI:65315"/>
    </reaction>
</comment>
<dbReference type="GO" id="GO:0000455">
    <property type="term" value="P:enzyme-directed rRNA pseudouridine synthesis"/>
    <property type="evidence" value="ECO:0007669"/>
    <property type="project" value="UniProtKB-ARBA"/>
</dbReference>
<reference evidence="11 12" key="1">
    <citation type="submission" date="2015-04" db="EMBL/GenBank/DDBJ databases">
        <title>Complete Sequence for the Genome of the Thioalkalivibrio versutus D301.</title>
        <authorList>
            <person name="Mu T."/>
            <person name="Zhou J."/>
            <person name="Xu X."/>
        </authorList>
    </citation>
    <scope>NUCLEOTIDE SEQUENCE [LARGE SCALE GENOMIC DNA]</scope>
    <source>
        <strain evidence="11 12">D301</strain>
    </source>
</reference>
<dbReference type="GO" id="GO:0120159">
    <property type="term" value="F:rRNA pseudouridine synthase activity"/>
    <property type="evidence" value="ECO:0007669"/>
    <property type="project" value="UniProtKB-ARBA"/>
</dbReference>
<evidence type="ECO:0000313" key="12">
    <source>
        <dbReference type="Proteomes" id="UP000064201"/>
    </source>
</evidence>
<dbReference type="CDD" id="cd00165">
    <property type="entry name" value="S4"/>
    <property type="match status" value="1"/>
</dbReference>
<dbReference type="EMBL" id="CP011367">
    <property type="protein sequence ID" value="AKJ95015.1"/>
    <property type="molecule type" value="Genomic_DNA"/>
</dbReference>
<evidence type="ECO:0000256" key="2">
    <source>
        <dbReference type="ARBA" id="ARBA00002876"/>
    </source>
</evidence>
<dbReference type="SUPFAM" id="SSF55174">
    <property type="entry name" value="Alpha-L RNA-binding motif"/>
    <property type="match status" value="1"/>
</dbReference>
<comment type="catalytic activity">
    <reaction evidence="1">
        <text>uridine(955/2504/2580) in 23S rRNA = pseudouridine(955/2504/2580) in 23S rRNA</text>
        <dbReference type="Rhea" id="RHEA:42528"/>
        <dbReference type="Rhea" id="RHEA-COMP:10099"/>
        <dbReference type="Rhea" id="RHEA-COMP:10100"/>
        <dbReference type="ChEBI" id="CHEBI:65314"/>
        <dbReference type="ChEBI" id="CHEBI:65315"/>
        <dbReference type="EC" id="5.4.99.24"/>
    </reaction>
</comment>
<gene>
    <name evidence="11" type="ORF">TVD_06415</name>
</gene>
<dbReference type="PANTHER" id="PTHR21600:SF92">
    <property type="entry name" value="RIBOSOMAL LARGE SUBUNIT PSEUDOURIDINE SYNTHASE C"/>
    <property type="match status" value="1"/>
</dbReference>
<dbReference type="SMART" id="SM00363">
    <property type="entry name" value="S4"/>
    <property type="match status" value="1"/>
</dbReference>
<evidence type="ECO:0000256" key="3">
    <source>
        <dbReference type="ARBA" id="ARBA00010876"/>
    </source>
</evidence>
<dbReference type="PANTHER" id="PTHR21600">
    <property type="entry name" value="MITOCHONDRIAL RNA PSEUDOURIDINE SYNTHASE"/>
    <property type="match status" value="1"/>
</dbReference>
<dbReference type="InterPro" id="IPR006145">
    <property type="entry name" value="PsdUridine_synth_RsuA/RluA"/>
</dbReference>
<dbReference type="SUPFAM" id="SSF55120">
    <property type="entry name" value="Pseudouridine synthase"/>
    <property type="match status" value="1"/>
</dbReference>
<feature type="region of interest" description="Disordered" evidence="9">
    <location>
        <begin position="196"/>
        <end position="219"/>
    </location>
</feature>
<dbReference type="CDD" id="cd02869">
    <property type="entry name" value="PseudoU_synth_RluA_like"/>
    <property type="match status" value="1"/>
</dbReference>
<dbReference type="Gene3D" id="3.30.2350.10">
    <property type="entry name" value="Pseudouridine synthase"/>
    <property type="match status" value="1"/>
</dbReference>
<dbReference type="KEGG" id="tvr:TVD_06415"/>
<evidence type="ECO:0000256" key="4">
    <source>
        <dbReference type="ARBA" id="ARBA00022552"/>
    </source>
</evidence>
<comment type="similarity">
    <text evidence="3 8">Belongs to the pseudouridine synthase RluA family.</text>
</comment>
<dbReference type="PATRIC" id="fig|106634.4.peg.1312"/>
<dbReference type="InterPro" id="IPR006225">
    <property type="entry name" value="PsdUridine_synth_RluC/D"/>
</dbReference>
<keyword evidence="4" id="KW-0698">rRNA processing</keyword>
<dbReference type="STRING" id="106634.TVD_06415"/>
<dbReference type="EC" id="5.4.99.-" evidence="8"/>
<comment type="function">
    <text evidence="2">Responsible for synthesis of pseudouridine from uracil at positions 955, 2504 and 2580 in 23S ribosomal RNA.</text>
</comment>
<accession>A0A0G3G1C6</accession>
<dbReference type="RefSeq" id="WP_019562469.1">
    <property type="nucleotide sequence ID" value="NZ_CP011367.1"/>
</dbReference>
<dbReference type="Proteomes" id="UP000064201">
    <property type="component" value="Chromosome"/>
</dbReference>
<protein>
    <recommendedName>
        <fullName evidence="8">Pseudouridine synthase</fullName>
        <ecNumber evidence="8">5.4.99.-</ecNumber>
    </recommendedName>
</protein>
<evidence type="ECO:0000256" key="7">
    <source>
        <dbReference type="PROSITE-ProRule" id="PRU00182"/>
    </source>
</evidence>
<dbReference type="InterPro" id="IPR002942">
    <property type="entry name" value="S4_RNA-bd"/>
</dbReference>
<sequence length="326" mass="35770">MKATREPSGPRTFQVTERGDGQRLDNFLLRELKGVPKGLIYRLVRQGAVRVDGRRAKAHKRLAVGNEVRVPDLDRPEAASSEIPPKVLDRLRRAIIHEDDDVLVLDKPSGLAVHGGSGLAFGIIEAMRQLRPDIELELGHRLDRETSGCLLLAKRRSALQEFHAALREGRVEKRYLALLVGQFAGGQTIECDAPVASGRQEDGRRRMRAGETDSDGPRAREARSVFVPLEAHGAFQLAEVKIGTGRTHQIRVHGQSIGHPVGGDHDYGLPDANRSLRRHGLKRLFLHAQALAYQSADGERHIFSAPLPDELTAVLASLDAGGEDDA</sequence>
<dbReference type="AlphaFoldDB" id="A0A0G3G1C6"/>
<evidence type="ECO:0000256" key="8">
    <source>
        <dbReference type="RuleBase" id="RU362028"/>
    </source>
</evidence>
<proteinExistence type="inferred from homology"/>
<name>A0A0G3G1C6_9GAMM</name>
<evidence type="ECO:0000256" key="6">
    <source>
        <dbReference type="PIRSR" id="PIRSR606225-1"/>
    </source>
</evidence>
<dbReference type="PROSITE" id="PS50889">
    <property type="entry name" value="S4"/>
    <property type="match status" value="1"/>
</dbReference>
<feature type="compositionally biased region" description="Basic and acidic residues" evidence="9">
    <location>
        <begin position="199"/>
        <end position="219"/>
    </location>
</feature>
<dbReference type="InterPro" id="IPR036986">
    <property type="entry name" value="S4_RNA-bd_sf"/>
</dbReference>
<dbReference type="Pfam" id="PF01479">
    <property type="entry name" value="S4"/>
    <property type="match status" value="1"/>
</dbReference>
<evidence type="ECO:0000256" key="1">
    <source>
        <dbReference type="ARBA" id="ARBA00000381"/>
    </source>
</evidence>
<evidence type="ECO:0000256" key="9">
    <source>
        <dbReference type="SAM" id="MobiDB-lite"/>
    </source>
</evidence>
<dbReference type="NCBIfam" id="TIGR00005">
    <property type="entry name" value="rluA_subfam"/>
    <property type="match status" value="1"/>
</dbReference>
<keyword evidence="12" id="KW-1185">Reference proteome</keyword>
<dbReference type="GO" id="GO:0003723">
    <property type="term" value="F:RNA binding"/>
    <property type="evidence" value="ECO:0007669"/>
    <property type="project" value="UniProtKB-KW"/>
</dbReference>
<keyword evidence="5 8" id="KW-0413">Isomerase</keyword>
<feature type="domain" description="RNA-binding S4" evidence="10">
    <location>
        <begin position="22"/>
        <end position="84"/>
    </location>
</feature>
<evidence type="ECO:0000259" key="10">
    <source>
        <dbReference type="SMART" id="SM00363"/>
    </source>
</evidence>